<dbReference type="AlphaFoldDB" id="A0A8S3JV17"/>
<dbReference type="PANTHER" id="PTHR36688">
    <property type="entry name" value="ENDO/EXONUCLEASE/PHOSPHATASE DOMAIN-CONTAINING PROTEIN"/>
    <property type="match status" value="1"/>
</dbReference>
<evidence type="ECO:0000313" key="3">
    <source>
        <dbReference type="Proteomes" id="UP000676336"/>
    </source>
</evidence>
<dbReference type="InterPro" id="IPR052560">
    <property type="entry name" value="RdDP_mobile_element"/>
</dbReference>
<comment type="caution">
    <text evidence="2">The sequence shown here is derived from an EMBL/GenBank/DDBJ whole genome shotgun (WGS) entry which is preliminary data.</text>
</comment>
<feature type="non-terminal residue" evidence="2">
    <location>
        <position position="111"/>
    </location>
</feature>
<organism evidence="2 3">
    <name type="scientific">Rotaria magnacalcarata</name>
    <dbReference type="NCBI Taxonomy" id="392030"/>
    <lineage>
        <taxon>Eukaryota</taxon>
        <taxon>Metazoa</taxon>
        <taxon>Spiralia</taxon>
        <taxon>Gnathifera</taxon>
        <taxon>Rotifera</taxon>
        <taxon>Eurotatoria</taxon>
        <taxon>Bdelloidea</taxon>
        <taxon>Philodinida</taxon>
        <taxon>Philodinidae</taxon>
        <taxon>Rotaria</taxon>
    </lineage>
</organism>
<sequence length="111" mass="12261">MANSSPVATVFVDFKSAFDQLWFEGCLGKLISLGIPLAYVKWIQTWLLGRKATIEVQGKRSRWIEINRGGPQGSSLTPSLFITYHSDMPDYIPGAMSFFFADDLAAVLAGQ</sequence>
<proteinExistence type="predicted"/>
<dbReference type="InterPro" id="IPR000477">
    <property type="entry name" value="RT_dom"/>
</dbReference>
<dbReference type="PROSITE" id="PS50878">
    <property type="entry name" value="RT_POL"/>
    <property type="match status" value="1"/>
</dbReference>
<dbReference type="Pfam" id="PF00078">
    <property type="entry name" value="RVT_1"/>
    <property type="match status" value="1"/>
</dbReference>
<dbReference type="PANTHER" id="PTHR36688:SF1">
    <property type="entry name" value="ENDONUCLEASE_EXONUCLEASE_PHOSPHATASE DOMAIN-CONTAINING PROTEIN"/>
    <property type="match status" value="1"/>
</dbReference>
<evidence type="ECO:0000259" key="1">
    <source>
        <dbReference type="PROSITE" id="PS50878"/>
    </source>
</evidence>
<dbReference type="Proteomes" id="UP000676336">
    <property type="component" value="Unassembled WGS sequence"/>
</dbReference>
<reference evidence="2" key="1">
    <citation type="submission" date="2021-02" db="EMBL/GenBank/DDBJ databases">
        <authorList>
            <person name="Nowell W R."/>
        </authorList>
    </citation>
    <scope>NUCLEOTIDE SEQUENCE</scope>
</reference>
<feature type="domain" description="Reverse transcriptase" evidence="1">
    <location>
        <begin position="1"/>
        <end position="111"/>
    </location>
</feature>
<dbReference type="EMBL" id="CAJOBI010355144">
    <property type="protein sequence ID" value="CAF5223481.1"/>
    <property type="molecule type" value="Genomic_DNA"/>
</dbReference>
<name>A0A8S3JV17_9BILA</name>
<protein>
    <recommendedName>
        <fullName evidence="1">Reverse transcriptase domain-containing protein</fullName>
    </recommendedName>
</protein>
<gene>
    <name evidence="2" type="ORF">SMN809_LOCUS83348</name>
</gene>
<accession>A0A8S3JV17</accession>
<evidence type="ECO:0000313" key="2">
    <source>
        <dbReference type="EMBL" id="CAF5223481.1"/>
    </source>
</evidence>